<dbReference type="EMBL" id="CP095343">
    <property type="protein sequence ID" value="XAG63272.1"/>
    <property type="molecule type" value="Genomic_DNA"/>
</dbReference>
<reference evidence="1" key="1">
    <citation type="submission" date="2022-03" db="EMBL/GenBank/DDBJ databases">
        <title>Sea Food Isolates.</title>
        <authorList>
            <person name="Li c."/>
        </authorList>
    </citation>
    <scope>NUCLEOTIDE SEQUENCE</scope>
    <source>
        <strain evidence="1">19MO02SH05</strain>
    </source>
</reference>
<protein>
    <submittedName>
        <fullName evidence="1">Uncharacterized protein</fullName>
    </submittedName>
</protein>
<name>A0AAU6TPB2_UNCXX</name>
<organism evidence="1">
    <name type="scientific">bacterium 19MO02SH05</name>
    <dbReference type="NCBI Taxonomy" id="2920696"/>
    <lineage>
        <taxon>Bacteria</taxon>
    </lineage>
</organism>
<proteinExistence type="predicted"/>
<gene>
    <name evidence="1" type="ORF">MRL64_15020</name>
</gene>
<dbReference type="AlphaFoldDB" id="A0AAU6TPB2"/>
<sequence>MEELTVIHCSQAYRFIGELLGKNRNTSMYKTIDGKFIIFEKWKDDEGSISTYNTEAGLIDDGEPQWILWAGLDLLEDKVTRL</sequence>
<accession>A0AAU6TPB2</accession>
<evidence type="ECO:0000313" key="1">
    <source>
        <dbReference type="EMBL" id="XAG63272.1"/>
    </source>
</evidence>